<keyword evidence="6 10" id="KW-0256">Endoplasmic reticulum</keyword>
<name>A0A0T6B1R8_9SCAR</name>
<evidence type="ECO:0000313" key="12">
    <source>
        <dbReference type="EMBL" id="KRT81140.1"/>
    </source>
</evidence>
<evidence type="ECO:0000259" key="11">
    <source>
        <dbReference type="Pfam" id="PF07819"/>
    </source>
</evidence>
<comment type="subcellular location">
    <subcellularLocation>
        <location evidence="1">Endoplasmic reticulum membrane</location>
        <topology evidence="1">Multi-pass membrane protein</topology>
    </subcellularLocation>
</comment>
<keyword evidence="3 10" id="KW-0813">Transport</keyword>
<dbReference type="AlphaFoldDB" id="A0A0T6B1R8"/>
<feature type="transmembrane region" description="Helical" evidence="10">
    <location>
        <begin position="7"/>
        <end position="26"/>
    </location>
</feature>
<dbReference type="GO" id="GO:0015031">
    <property type="term" value="P:protein transport"/>
    <property type="evidence" value="ECO:0007669"/>
    <property type="project" value="UniProtKB-KW"/>
</dbReference>
<dbReference type="PANTHER" id="PTHR15495:SF7">
    <property type="entry name" value="GPI INOSITOL-DEACYLASE"/>
    <property type="match status" value="1"/>
</dbReference>
<dbReference type="OrthoDB" id="348976at2759"/>
<gene>
    <name evidence="12" type="ORF">AMK59_6287</name>
</gene>
<comment type="caution">
    <text evidence="12">The sequence shown here is derived from an EMBL/GenBank/DDBJ whole genome shotgun (WGS) entry which is preliminary data.</text>
</comment>
<proteinExistence type="inferred from homology"/>
<comment type="function">
    <text evidence="10">Involved in inositol deacylation of GPI-anchored proteins which plays important roles in the quality control and ER-associated degradation of GPI-anchored proteins.</text>
</comment>
<dbReference type="InterPro" id="IPR029058">
    <property type="entry name" value="AB_hydrolase_fold"/>
</dbReference>
<comment type="similarity">
    <text evidence="2 10">Belongs to the GPI inositol-deacylase family.</text>
</comment>
<dbReference type="EMBL" id="LJIG01016258">
    <property type="protein sequence ID" value="KRT81140.1"/>
    <property type="molecule type" value="Genomic_DNA"/>
</dbReference>
<reference evidence="12 13" key="1">
    <citation type="submission" date="2015-09" db="EMBL/GenBank/DDBJ databases">
        <title>Draft genome of the scarab beetle Oryctes borbonicus.</title>
        <authorList>
            <person name="Meyer J.M."/>
            <person name="Markov G.V."/>
            <person name="Baskaran P."/>
            <person name="Herrmann M."/>
            <person name="Sommer R.J."/>
            <person name="Roedelsperger C."/>
        </authorList>
    </citation>
    <scope>NUCLEOTIDE SEQUENCE [LARGE SCALE GENOMIC DNA]</scope>
    <source>
        <strain evidence="12">OB123</strain>
        <tissue evidence="12">Whole animal</tissue>
    </source>
</reference>
<feature type="non-terminal residue" evidence="12">
    <location>
        <position position="550"/>
    </location>
</feature>
<evidence type="ECO:0000256" key="4">
    <source>
        <dbReference type="ARBA" id="ARBA00022692"/>
    </source>
</evidence>
<dbReference type="GO" id="GO:0005789">
    <property type="term" value="C:endoplasmic reticulum membrane"/>
    <property type="evidence" value="ECO:0007669"/>
    <property type="project" value="UniProtKB-SubCell"/>
</dbReference>
<evidence type="ECO:0000256" key="3">
    <source>
        <dbReference type="ARBA" id="ARBA00022448"/>
    </source>
</evidence>
<evidence type="ECO:0000256" key="6">
    <source>
        <dbReference type="ARBA" id="ARBA00022824"/>
    </source>
</evidence>
<evidence type="ECO:0000256" key="9">
    <source>
        <dbReference type="ARBA" id="ARBA00023136"/>
    </source>
</evidence>
<keyword evidence="4 10" id="KW-0812">Transmembrane</keyword>
<keyword evidence="5 10" id="KW-0378">Hydrolase</keyword>
<organism evidence="12 13">
    <name type="scientific">Oryctes borbonicus</name>
    <dbReference type="NCBI Taxonomy" id="1629725"/>
    <lineage>
        <taxon>Eukaryota</taxon>
        <taxon>Metazoa</taxon>
        <taxon>Ecdysozoa</taxon>
        <taxon>Arthropoda</taxon>
        <taxon>Hexapoda</taxon>
        <taxon>Insecta</taxon>
        <taxon>Pterygota</taxon>
        <taxon>Neoptera</taxon>
        <taxon>Endopterygota</taxon>
        <taxon>Coleoptera</taxon>
        <taxon>Polyphaga</taxon>
        <taxon>Scarabaeiformia</taxon>
        <taxon>Scarabaeidae</taxon>
        <taxon>Dynastinae</taxon>
        <taxon>Oryctes</taxon>
    </lineage>
</organism>
<dbReference type="Proteomes" id="UP000051574">
    <property type="component" value="Unassembled WGS sequence"/>
</dbReference>
<comment type="caution">
    <text evidence="10">Lacks conserved residue(s) required for the propagation of feature annotation.</text>
</comment>
<keyword evidence="13" id="KW-1185">Reference proteome</keyword>
<evidence type="ECO:0000256" key="5">
    <source>
        <dbReference type="ARBA" id="ARBA00022801"/>
    </source>
</evidence>
<keyword evidence="7 10" id="KW-0653">Protein transport</keyword>
<dbReference type="InterPro" id="IPR012908">
    <property type="entry name" value="PGAP1-ab_dom-like"/>
</dbReference>
<feature type="domain" description="GPI inositol-deacylase PGAP1-like alpha/beta" evidence="11">
    <location>
        <begin position="78"/>
        <end position="284"/>
    </location>
</feature>
<dbReference type="Gene3D" id="3.40.50.1820">
    <property type="entry name" value="alpha/beta hydrolase"/>
    <property type="match status" value="1"/>
</dbReference>
<evidence type="ECO:0000256" key="2">
    <source>
        <dbReference type="ARBA" id="ARBA00006931"/>
    </source>
</evidence>
<dbReference type="Pfam" id="PF07819">
    <property type="entry name" value="PGAP1"/>
    <property type="match status" value="1"/>
</dbReference>
<dbReference type="SUPFAM" id="SSF53474">
    <property type="entry name" value="alpha/beta-Hydrolases"/>
    <property type="match status" value="1"/>
</dbReference>
<evidence type="ECO:0000313" key="13">
    <source>
        <dbReference type="Proteomes" id="UP000051574"/>
    </source>
</evidence>
<accession>A0A0T6B1R8</accession>
<evidence type="ECO:0000256" key="1">
    <source>
        <dbReference type="ARBA" id="ARBA00004477"/>
    </source>
</evidence>
<dbReference type="GO" id="GO:0006888">
    <property type="term" value="P:endoplasmic reticulum to Golgi vesicle-mediated transport"/>
    <property type="evidence" value="ECO:0007669"/>
    <property type="project" value="TreeGrafter"/>
</dbReference>
<sequence>MVFINKFVFISLLTTIGFLYGLLLFLSDYEENKCEMTYMFQYPQFVRISMKIDNQFKKYGLYAYSEGHFTERARNMQFKGIPVLFIPGNAGSYKQVRSLASVALRKALNSRPGFHFDYFTIDYNEEFSGLNGALLHDQVLYAQQSIYRIMELYASTPDKPTSIVLIGHSMGGIIAEGLLSVIPDNSIISLILTLASPHKRPPLFFDSHLYNFYKDIESWDNKMNTTFITVSGGFNDFLVAPHLTSSKHLSVVTTHIPKVWLPMDHLCILWCKQLVLVLNRALFDSVDPLTKQISQDKEFVVAVFKHYLLQNSGIRINLKDHYSFPTPIDDRGDWIERLARQYSVELTEGTRKPQWYMIRKVNQPMHEVLSVMALNLELTNWIFACSAHTIRGQSRVCIDATHLSHMSEIVPSHKFKRRFLNINLHQLNQNFTHVVAKIPATSEPVTLHIDIHSEIDRKLIVDLPVWSLKNKVIIDETPENRLYYEIHFPGLYHVIQSYTLYVQPIQCNTRNHHASASLSVPWSNLDSHAIFSEIQHRPMNLRLHSNKPLN</sequence>
<dbReference type="PANTHER" id="PTHR15495">
    <property type="entry name" value="NEGATIVE REGULATOR OF VESICLE FORMATION-RELATED"/>
    <property type="match status" value="1"/>
</dbReference>
<keyword evidence="8 10" id="KW-1133">Transmembrane helix</keyword>
<dbReference type="InterPro" id="IPR039529">
    <property type="entry name" value="PGAP1/BST1"/>
</dbReference>
<evidence type="ECO:0000256" key="7">
    <source>
        <dbReference type="ARBA" id="ARBA00022927"/>
    </source>
</evidence>
<dbReference type="EC" id="3.1.-.-" evidence="10"/>
<evidence type="ECO:0000256" key="8">
    <source>
        <dbReference type="ARBA" id="ARBA00022989"/>
    </source>
</evidence>
<dbReference type="GO" id="GO:0050185">
    <property type="term" value="F:phosphatidylinositol deacylase activity"/>
    <property type="evidence" value="ECO:0007669"/>
    <property type="project" value="TreeGrafter"/>
</dbReference>
<dbReference type="Pfam" id="PF24660">
    <property type="entry name" value="PGAP1_3rd"/>
    <property type="match status" value="1"/>
</dbReference>
<evidence type="ECO:0000256" key="10">
    <source>
        <dbReference type="RuleBase" id="RU365011"/>
    </source>
</evidence>
<protein>
    <recommendedName>
        <fullName evidence="10">GPI inositol-deacylase</fullName>
        <ecNumber evidence="10">3.1.-.-</ecNumber>
    </recommendedName>
</protein>
<dbReference type="GO" id="GO:0006505">
    <property type="term" value="P:GPI anchor metabolic process"/>
    <property type="evidence" value="ECO:0007669"/>
    <property type="project" value="TreeGrafter"/>
</dbReference>
<keyword evidence="9 10" id="KW-0472">Membrane</keyword>